<keyword evidence="5" id="KW-0539">Nucleus</keyword>
<protein>
    <recommendedName>
        <fullName evidence="8">TF-B3 domain-containing protein</fullName>
    </recommendedName>
</protein>
<evidence type="ECO:0000256" key="4">
    <source>
        <dbReference type="ARBA" id="ARBA00023163"/>
    </source>
</evidence>
<evidence type="ECO:0000256" key="3">
    <source>
        <dbReference type="ARBA" id="ARBA00023125"/>
    </source>
</evidence>
<accession>A0A9D5BAF5</accession>
<dbReference type="InterPro" id="IPR015300">
    <property type="entry name" value="DNA-bd_pseudobarrel_sf"/>
</dbReference>
<dbReference type="GO" id="GO:0003677">
    <property type="term" value="F:DNA binding"/>
    <property type="evidence" value="ECO:0007669"/>
    <property type="project" value="UniProtKB-KW"/>
</dbReference>
<dbReference type="Proteomes" id="UP001058974">
    <property type="component" value="Chromosome 1"/>
</dbReference>
<keyword evidence="4" id="KW-0804">Transcription</keyword>
<evidence type="ECO:0000313" key="7">
    <source>
        <dbReference type="Proteomes" id="UP001058974"/>
    </source>
</evidence>
<comment type="subcellular location">
    <subcellularLocation>
        <location evidence="1">Nucleus</location>
    </subcellularLocation>
</comment>
<name>A0A9D5BAF5_PEA</name>
<organism evidence="6 7">
    <name type="scientific">Pisum sativum</name>
    <name type="common">Garden pea</name>
    <name type="synonym">Lathyrus oleraceus</name>
    <dbReference type="NCBI Taxonomy" id="3888"/>
    <lineage>
        <taxon>Eukaryota</taxon>
        <taxon>Viridiplantae</taxon>
        <taxon>Streptophyta</taxon>
        <taxon>Embryophyta</taxon>
        <taxon>Tracheophyta</taxon>
        <taxon>Spermatophyta</taxon>
        <taxon>Magnoliopsida</taxon>
        <taxon>eudicotyledons</taxon>
        <taxon>Gunneridae</taxon>
        <taxon>Pentapetalae</taxon>
        <taxon>rosids</taxon>
        <taxon>fabids</taxon>
        <taxon>Fabales</taxon>
        <taxon>Fabaceae</taxon>
        <taxon>Papilionoideae</taxon>
        <taxon>50 kb inversion clade</taxon>
        <taxon>NPAAA clade</taxon>
        <taxon>Hologalegina</taxon>
        <taxon>IRL clade</taxon>
        <taxon>Fabeae</taxon>
        <taxon>Lathyrus</taxon>
    </lineage>
</organism>
<sequence length="139" mass="16483">MKIIGKNAEEVNQPSNEVQAQELFPEINIPQEHGPDEHVNDDVQELAVDLFWEKKVTRAMKGKRNVLHFPIEVIRRRLRVDQTQCTLMDLDTMDYYECEIIKSDREQVDMYMGYGWYEYAKYVNLKVGDVLLYHYHSPS</sequence>
<evidence type="ECO:0000313" key="6">
    <source>
        <dbReference type="EMBL" id="KAI5441727.1"/>
    </source>
</evidence>
<dbReference type="EMBL" id="JAMSHJ010000001">
    <property type="protein sequence ID" value="KAI5441727.1"/>
    <property type="molecule type" value="Genomic_DNA"/>
</dbReference>
<dbReference type="AlphaFoldDB" id="A0A9D5BAF5"/>
<dbReference type="Gene3D" id="2.40.330.10">
    <property type="entry name" value="DNA-binding pseudobarrel domain"/>
    <property type="match status" value="1"/>
</dbReference>
<dbReference type="Gramene" id="Psat01G0097200-T1">
    <property type="protein sequence ID" value="KAI5441727.1"/>
    <property type="gene ID" value="KIW84_010972"/>
</dbReference>
<dbReference type="SUPFAM" id="SSF101936">
    <property type="entry name" value="DNA-binding pseudobarrel domain"/>
    <property type="match status" value="1"/>
</dbReference>
<reference evidence="6 7" key="1">
    <citation type="journal article" date="2022" name="Nat. Genet.">
        <title>Improved pea reference genome and pan-genome highlight genomic features and evolutionary characteristics.</title>
        <authorList>
            <person name="Yang T."/>
            <person name="Liu R."/>
            <person name="Luo Y."/>
            <person name="Hu S."/>
            <person name="Wang D."/>
            <person name="Wang C."/>
            <person name="Pandey M.K."/>
            <person name="Ge S."/>
            <person name="Xu Q."/>
            <person name="Li N."/>
            <person name="Li G."/>
            <person name="Huang Y."/>
            <person name="Saxena R.K."/>
            <person name="Ji Y."/>
            <person name="Li M."/>
            <person name="Yan X."/>
            <person name="He Y."/>
            <person name="Liu Y."/>
            <person name="Wang X."/>
            <person name="Xiang C."/>
            <person name="Varshney R.K."/>
            <person name="Ding H."/>
            <person name="Gao S."/>
            <person name="Zong X."/>
        </authorList>
    </citation>
    <scope>NUCLEOTIDE SEQUENCE [LARGE SCALE GENOMIC DNA]</scope>
    <source>
        <strain evidence="6 7">cv. Zhongwan 6</strain>
    </source>
</reference>
<keyword evidence="2" id="KW-0805">Transcription regulation</keyword>
<evidence type="ECO:0000256" key="5">
    <source>
        <dbReference type="ARBA" id="ARBA00023242"/>
    </source>
</evidence>
<keyword evidence="7" id="KW-1185">Reference proteome</keyword>
<gene>
    <name evidence="6" type="ORF">KIW84_010972</name>
</gene>
<evidence type="ECO:0000256" key="2">
    <source>
        <dbReference type="ARBA" id="ARBA00023015"/>
    </source>
</evidence>
<evidence type="ECO:0008006" key="8">
    <source>
        <dbReference type="Google" id="ProtNLM"/>
    </source>
</evidence>
<comment type="caution">
    <text evidence="6">The sequence shown here is derived from an EMBL/GenBank/DDBJ whole genome shotgun (WGS) entry which is preliminary data.</text>
</comment>
<dbReference type="GO" id="GO:0005634">
    <property type="term" value="C:nucleus"/>
    <property type="evidence" value="ECO:0007669"/>
    <property type="project" value="UniProtKB-SubCell"/>
</dbReference>
<keyword evidence="3" id="KW-0238">DNA-binding</keyword>
<evidence type="ECO:0000256" key="1">
    <source>
        <dbReference type="ARBA" id="ARBA00004123"/>
    </source>
</evidence>
<proteinExistence type="predicted"/>